<comment type="caution">
    <text evidence="4">The sequence shown here is derived from an EMBL/GenBank/DDBJ whole genome shotgun (WGS) entry which is preliminary data.</text>
</comment>
<feature type="chain" id="PRO_5035465977" evidence="3">
    <location>
        <begin position="21"/>
        <end position="359"/>
    </location>
</feature>
<evidence type="ECO:0000256" key="2">
    <source>
        <dbReference type="SAM" id="Phobius"/>
    </source>
</evidence>
<proteinExistence type="predicted"/>
<keyword evidence="2" id="KW-1133">Transmembrane helix</keyword>
<dbReference type="OrthoDB" id="195231at2759"/>
<keyword evidence="3" id="KW-0732">Signal</keyword>
<protein>
    <submittedName>
        <fullName evidence="4">Uncharacterized protein</fullName>
    </submittedName>
</protein>
<evidence type="ECO:0000256" key="3">
    <source>
        <dbReference type="SAM" id="SignalP"/>
    </source>
</evidence>
<sequence length="359" mass="39405">MRHFTRAVVAAFLLASLCTAQRVAEGGQCSQANNRLDGATGNFVTDCDHQTFCDDTGICRNKTCRQDEYPLGYNEVAYADLPPLCPQGQFCPDEGSGCMQQVGTGQGCQLDRDNQCSPPPAELRLAGELNTNGSICLNFVCYWSNVTLGQDCIFENKAYSAFDNDGGSFGYVFSRDNCANGLYCDGTTLKCNHDKKIGEACTGNKECQSYWCVDNKCHKAAGDPRRPGVWVYPVVAICIALLMVGIGVGLWLWHKKTREKNRIKLEQYESEQTAYRQALLSLSNARESIMALPKDTPEFVARQSLYSLDGYRDANRGGYASSIVTGESPPGSRRPSSFGYEDRGNEDDVLIIPSSKARG</sequence>
<feature type="region of interest" description="Disordered" evidence="1">
    <location>
        <begin position="319"/>
        <end position="344"/>
    </location>
</feature>
<feature type="signal peptide" evidence="3">
    <location>
        <begin position="1"/>
        <end position="20"/>
    </location>
</feature>
<keyword evidence="5" id="KW-1185">Reference proteome</keyword>
<feature type="transmembrane region" description="Helical" evidence="2">
    <location>
        <begin position="230"/>
        <end position="253"/>
    </location>
</feature>
<name>A0A8K0NQ64_9TREE</name>
<evidence type="ECO:0000313" key="4">
    <source>
        <dbReference type="EMBL" id="KAG7536002.1"/>
    </source>
</evidence>
<dbReference type="EMBL" id="JABELV010000065">
    <property type="protein sequence ID" value="KAG7536002.1"/>
    <property type="molecule type" value="Genomic_DNA"/>
</dbReference>
<keyword evidence="2" id="KW-0472">Membrane</keyword>
<dbReference type="Proteomes" id="UP000812966">
    <property type="component" value="Unassembled WGS sequence"/>
</dbReference>
<gene>
    <name evidence="4" type="ORF">FFLO_03522</name>
</gene>
<organism evidence="4 5">
    <name type="scientific">Filobasidium floriforme</name>
    <dbReference type="NCBI Taxonomy" id="5210"/>
    <lineage>
        <taxon>Eukaryota</taxon>
        <taxon>Fungi</taxon>
        <taxon>Dikarya</taxon>
        <taxon>Basidiomycota</taxon>
        <taxon>Agaricomycotina</taxon>
        <taxon>Tremellomycetes</taxon>
        <taxon>Filobasidiales</taxon>
        <taxon>Filobasidiaceae</taxon>
        <taxon>Filobasidium</taxon>
    </lineage>
</organism>
<dbReference type="AlphaFoldDB" id="A0A8K0NQ64"/>
<evidence type="ECO:0000256" key="1">
    <source>
        <dbReference type="SAM" id="MobiDB-lite"/>
    </source>
</evidence>
<reference evidence="4" key="1">
    <citation type="submission" date="2020-04" db="EMBL/GenBank/DDBJ databases">
        <title>Analysis of mating type loci in Filobasidium floriforme.</title>
        <authorList>
            <person name="Nowrousian M."/>
        </authorList>
    </citation>
    <scope>NUCLEOTIDE SEQUENCE</scope>
    <source>
        <strain evidence="4">CBS 6242</strain>
    </source>
</reference>
<keyword evidence="2" id="KW-0812">Transmembrane</keyword>
<feature type="compositionally biased region" description="Low complexity" evidence="1">
    <location>
        <begin position="328"/>
        <end position="337"/>
    </location>
</feature>
<accession>A0A8K0NQ64</accession>
<evidence type="ECO:0000313" key="5">
    <source>
        <dbReference type="Proteomes" id="UP000812966"/>
    </source>
</evidence>